<dbReference type="InterPro" id="IPR050807">
    <property type="entry name" value="TransReg_Diox_bact_type"/>
</dbReference>
<dbReference type="PANTHER" id="PTHR46797:SF1">
    <property type="entry name" value="METHYLPHOSPHONATE SYNTHASE"/>
    <property type="match status" value="1"/>
</dbReference>
<sequence>MGTTESSESSEAGEPSGASEAGTPRIGPGIRRLRRALDLTLADVAARAGVSAPFLSQVENGRSRPSMGSLQRIADALDTTAVQLLAAADPPRPVDVVRGGSASVREGEGEGAREARMRPLVRGHQRLHALEFTGDHDWGREYRHRNDEILYVADGSAEVEADGSVYRLERGDTLYCAAELPHRWRPLEEGTRVLVVGIADGVRVVDDRGC</sequence>
<feature type="domain" description="HTH cro/C1-type" evidence="3">
    <location>
        <begin position="30"/>
        <end position="84"/>
    </location>
</feature>
<dbReference type="InterPro" id="IPR011051">
    <property type="entry name" value="RmlC_Cupin_sf"/>
</dbReference>
<reference evidence="4 5" key="1">
    <citation type="submission" date="2022-05" db="EMBL/GenBank/DDBJ databases">
        <authorList>
            <person name="Zhou X."/>
            <person name="Li K."/>
            <person name="Man Y."/>
        </authorList>
    </citation>
    <scope>NUCLEOTIDE SEQUENCE [LARGE SCALE GENOMIC DNA]</scope>
    <source>
        <strain evidence="4 5">MS405</strain>
    </source>
</reference>
<evidence type="ECO:0000259" key="3">
    <source>
        <dbReference type="PROSITE" id="PS50943"/>
    </source>
</evidence>
<dbReference type="CDD" id="cd00093">
    <property type="entry name" value="HTH_XRE"/>
    <property type="match status" value="1"/>
</dbReference>
<dbReference type="PANTHER" id="PTHR46797">
    <property type="entry name" value="HTH-TYPE TRANSCRIPTIONAL REGULATOR"/>
    <property type="match status" value="1"/>
</dbReference>
<dbReference type="InterPro" id="IPR001387">
    <property type="entry name" value="Cro/C1-type_HTH"/>
</dbReference>
<dbReference type="Gene3D" id="1.10.260.40">
    <property type="entry name" value="lambda repressor-like DNA-binding domains"/>
    <property type="match status" value="1"/>
</dbReference>
<dbReference type="InterPro" id="IPR013096">
    <property type="entry name" value="Cupin_2"/>
</dbReference>
<dbReference type="SUPFAM" id="SSF51182">
    <property type="entry name" value="RmlC-like cupins"/>
    <property type="match status" value="1"/>
</dbReference>
<evidence type="ECO:0000256" key="1">
    <source>
        <dbReference type="ARBA" id="ARBA00023125"/>
    </source>
</evidence>
<dbReference type="CDD" id="cd02209">
    <property type="entry name" value="cupin_XRE_C"/>
    <property type="match status" value="1"/>
</dbReference>
<gene>
    <name evidence="4" type="ORF">M4V62_33285</name>
</gene>
<dbReference type="SMART" id="SM00530">
    <property type="entry name" value="HTH_XRE"/>
    <property type="match status" value="1"/>
</dbReference>
<dbReference type="PROSITE" id="PS50943">
    <property type="entry name" value="HTH_CROC1"/>
    <property type="match status" value="1"/>
</dbReference>
<proteinExistence type="predicted"/>
<dbReference type="EMBL" id="CP097289">
    <property type="protein sequence ID" value="UQT59547.1"/>
    <property type="molecule type" value="Genomic_DNA"/>
</dbReference>
<dbReference type="InterPro" id="IPR014710">
    <property type="entry name" value="RmlC-like_jellyroll"/>
</dbReference>
<dbReference type="Pfam" id="PF07883">
    <property type="entry name" value="Cupin_2"/>
    <property type="match status" value="1"/>
</dbReference>
<evidence type="ECO:0000256" key="2">
    <source>
        <dbReference type="SAM" id="MobiDB-lite"/>
    </source>
</evidence>
<organism evidence="4 5">
    <name type="scientific">Streptomyces durmitorensis</name>
    <dbReference type="NCBI Taxonomy" id="319947"/>
    <lineage>
        <taxon>Bacteria</taxon>
        <taxon>Bacillati</taxon>
        <taxon>Actinomycetota</taxon>
        <taxon>Actinomycetes</taxon>
        <taxon>Kitasatosporales</taxon>
        <taxon>Streptomycetaceae</taxon>
        <taxon>Streptomyces</taxon>
    </lineage>
</organism>
<accession>A0ABY4Q2Y1</accession>
<evidence type="ECO:0000313" key="5">
    <source>
        <dbReference type="Proteomes" id="UP000829992"/>
    </source>
</evidence>
<dbReference type="Proteomes" id="UP000829992">
    <property type="component" value="Chromosome"/>
</dbReference>
<dbReference type="Pfam" id="PF01381">
    <property type="entry name" value="HTH_3"/>
    <property type="match status" value="1"/>
</dbReference>
<dbReference type="Gene3D" id="2.60.120.10">
    <property type="entry name" value="Jelly Rolls"/>
    <property type="match status" value="1"/>
</dbReference>
<dbReference type="RefSeq" id="WP_249590897.1">
    <property type="nucleotide sequence ID" value="NZ_BAAAQL010000054.1"/>
</dbReference>
<name>A0ABY4Q2Y1_9ACTN</name>
<keyword evidence="1" id="KW-0238">DNA-binding</keyword>
<keyword evidence="5" id="KW-1185">Reference proteome</keyword>
<dbReference type="InterPro" id="IPR010982">
    <property type="entry name" value="Lambda_DNA-bd_dom_sf"/>
</dbReference>
<evidence type="ECO:0000313" key="4">
    <source>
        <dbReference type="EMBL" id="UQT59547.1"/>
    </source>
</evidence>
<protein>
    <submittedName>
        <fullName evidence="4">XRE family transcriptional regulator</fullName>
    </submittedName>
</protein>
<feature type="region of interest" description="Disordered" evidence="2">
    <location>
        <begin position="1"/>
        <end position="29"/>
    </location>
</feature>